<reference evidence="3 4" key="1">
    <citation type="submission" date="2019-08" db="EMBL/GenBank/DDBJ databases">
        <authorList>
            <person name="Wang G."/>
            <person name="Xu Z."/>
        </authorList>
    </citation>
    <scope>NUCLEOTIDE SEQUENCE [LARGE SCALE GENOMIC DNA]</scope>
    <source>
        <strain evidence="3 4">ZX</strain>
    </source>
</reference>
<proteinExistence type="predicted"/>
<evidence type="ECO:0000256" key="1">
    <source>
        <dbReference type="SAM" id="MobiDB-lite"/>
    </source>
</evidence>
<feature type="domain" description="Hemerythrin-like" evidence="2">
    <location>
        <begin position="113"/>
        <end position="227"/>
    </location>
</feature>
<dbReference type="InterPro" id="IPR012312">
    <property type="entry name" value="Hemerythrin-like"/>
</dbReference>
<comment type="caution">
    <text evidence="3">The sequence shown here is derived from an EMBL/GenBank/DDBJ whole genome shotgun (WGS) entry which is preliminary data.</text>
</comment>
<evidence type="ECO:0000313" key="3">
    <source>
        <dbReference type="EMBL" id="TZG27180.1"/>
    </source>
</evidence>
<dbReference type="AlphaFoldDB" id="A0A5D9C7Y4"/>
<dbReference type="RefSeq" id="WP_149521400.1">
    <property type="nucleotide sequence ID" value="NZ_VTOU01000002.1"/>
</dbReference>
<gene>
    <name evidence="3" type="ORF">FYJ91_06020</name>
</gene>
<sequence length="251" mass="26611">MTSNTSARKPRTPRAKPATATAKVASITAPIAETIAPVEKVVDAGAKRVRRAATRSRRAAADITRDTKRAASGRTAGLVGAAAVGLVAGLAANFGRKVMVQAPTALAGDWLDGVKADHKMALALFDALEKTSDRETGKRATLLAQLTHALGKHAFMEENSLYPALREWGDKADADKLNHDHGYVKQHLYELDAMAKDAAGFLAKVSAFRADIEAHVREEEDAIFPKLHAALGDAGNARLTAAANKEAFKLA</sequence>
<feature type="region of interest" description="Disordered" evidence="1">
    <location>
        <begin position="1"/>
        <end position="21"/>
    </location>
</feature>
<dbReference type="PANTHER" id="PTHR35585:SF1">
    <property type="entry name" value="HHE DOMAIN PROTEIN (AFU_ORTHOLOGUE AFUA_4G00730)"/>
    <property type="match status" value="1"/>
</dbReference>
<organism evidence="3 4">
    <name type="scientific">Sphingomonas montanisoli</name>
    <dbReference type="NCBI Taxonomy" id="2606412"/>
    <lineage>
        <taxon>Bacteria</taxon>
        <taxon>Pseudomonadati</taxon>
        <taxon>Pseudomonadota</taxon>
        <taxon>Alphaproteobacteria</taxon>
        <taxon>Sphingomonadales</taxon>
        <taxon>Sphingomonadaceae</taxon>
        <taxon>Sphingomonas</taxon>
    </lineage>
</organism>
<dbReference type="EMBL" id="VTOU01000002">
    <property type="protein sequence ID" value="TZG27180.1"/>
    <property type="molecule type" value="Genomic_DNA"/>
</dbReference>
<keyword evidence="4" id="KW-1185">Reference proteome</keyword>
<dbReference type="Gene3D" id="1.20.120.520">
    <property type="entry name" value="nmb1532 protein domain like"/>
    <property type="match status" value="1"/>
</dbReference>
<accession>A0A5D9C7Y4</accession>
<dbReference type="Pfam" id="PF01814">
    <property type="entry name" value="Hemerythrin"/>
    <property type="match status" value="1"/>
</dbReference>
<name>A0A5D9C7Y4_9SPHN</name>
<dbReference type="CDD" id="cd12108">
    <property type="entry name" value="Hr-like"/>
    <property type="match status" value="1"/>
</dbReference>
<evidence type="ECO:0000313" key="4">
    <source>
        <dbReference type="Proteomes" id="UP000322077"/>
    </source>
</evidence>
<evidence type="ECO:0000259" key="2">
    <source>
        <dbReference type="Pfam" id="PF01814"/>
    </source>
</evidence>
<protein>
    <submittedName>
        <fullName evidence="3">Hemerythrin domain-containing protein</fullName>
    </submittedName>
</protein>
<dbReference type="Proteomes" id="UP000322077">
    <property type="component" value="Unassembled WGS sequence"/>
</dbReference>
<dbReference type="PANTHER" id="PTHR35585">
    <property type="entry name" value="HHE DOMAIN PROTEIN (AFU_ORTHOLOGUE AFUA_4G00730)"/>
    <property type="match status" value="1"/>
</dbReference>